<evidence type="ECO:0000313" key="3">
    <source>
        <dbReference type="EMBL" id="SPD26469.1"/>
    </source>
</evidence>
<proteinExistence type="predicted"/>
<gene>
    <name evidence="3" type="ORF">FSB_LOCUS54351</name>
</gene>
<organism evidence="3">
    <name type="scientific">Fagus sylvatica</name>
    <name type="common">Beechnut</name>
    <dbReference type="NCBI Taxonomy" id="28930"/>
    <lineage>
        <taxon>Eukaryota</taxon>
        <taxon>Viridiplantae</taxon>
        <taxon>Streptophyta</taxon>
        <taxon>Embryophyta</taxon>
        <taxon>Tracheophyta</taxon>
        <taxon>Spermatophyta</taxon>
        <taxon>Magnoliopsida</taxon>
        <taxon>eudicotyledons</taxon>
        <taxon>Gunneridae</taxon>
        <taxon>Pentapetalae</taxon>
        <taxon>rosids</taxon>
        <taxon>fabids</taxon>
        <taxon>Fagales</taxon>
        <taxon>Fagaceae</taxon>
        <taxon>Fagus</taxon>
    </lineage>
</organism>
<dbReference type="EMBL" id="OIVN01006158">
    <property type="protein sequence ID" value="SPD26469.1"/>
    <property type="molecule type" value="Genomic_DNA"/>
</dbReference>
<feature type="coiled-coil region" evidence="1">
    <location>
        <begin position="497"/>
        <end position="555"/>
    </location>
</feature>
<dbReference type="AlphaFoldDB" id="A0A2N9IQP1"/>
<accession>A0A2N9IQP1</accession>
<keyword evidence="1" id="KW-0175">Coiled coil</keyword>
<feature type="compositionally biased region" description="Basic and acidic residues" evidence="2">
    <location>
        <begin position="355"/>
        <end position="377"/>
    </location>
</feature>
<protein>
    <submittedName>
        <fullName evidence="3">Uncharacterized protein</fullName>
    </submittedName>
</protein>
<evidence type="ECO:0000256" key="2">
    <source>
        <dbReference type="SAM" id="MobiDB-lite"/>
    </source>
</evidence>
<evidence type="ECO:0000256" key="1">
    <source>
        <dbReference type="SAM" id="Coils"/>
    </source>
</evidence>
<feature type="region of interest" description="Disordered" evidence="2">
    <location>
        <begin position="355"/>
        <end position="393"/>
    </location>
</feature>
<feature type="region of interest" description="Disordered" evidence="2">
    <location>
        <begin position="315"/>
        <end position="341"/>
    </location>
</feature>
<sequence>MTPMVADVFALTCLPPMGAFAHNLMASGRGLEEDVLNGVTFSYTDFIKEVKSTSNSNVTYKEEGTLKKSTYPFCFKLFNDPSRKRSPEDFMPFEAKTYGSEDFKSFSNQGFFRGNATWGAWCLSPFEGLGDYQGIQCYCGSLLSLTGSEAICLVQMLPIPQPSSRTKTGVPGFDQFHLHHSKICGEAYMANFNNNVDLIEAIQGAGMEHVASYVAPQPLQQISSSGKKVTRGGDFSFQKFSTAATPKVEEVDSAVSTKDIKPSGKRLVKTVAKKTTSKKPKIVKVAPKASIEEAVSLVEDLDDITTLSVLMREAKTHAKETERRRLEAKEEKRRRAKKAEEERIVEIRRRLEMQKKEKTKAEKKGGRGGEEEKRGGGEEEEGEGGNGGARSSLKGLGDVDKLLEDVSLTLKKCQTPTKTSSAITALKPTQEQLQAAINQLKELLKQPANVILLDIGLLDQFIQVARFLITNPFSLSESGRALLGLFVQNLDGTISNLQAAQDKRNQATIQEEEHEQQVSRLQAYQLSLQAKATKLKTIDQKVKFLEVELQSWKLKRSQKCLEFQSVHIEGQGLV</sequence>
<name>A0A2N9IQP1_FAGSY</name>
<reference evidence="3" key="1">
    <citation type="submission" date="2018-02" db="EMBL/GenBank/DDBJ databases">
        <authorList>
            <person name="Cohen D.B."/>
            <person name="Kent A.D."/>
        </authorList>
    </citation>
    <scope>NUCLEOTIDE SEQUENCE</scope>
</reference>